<dbReference type="InterPro" id="IPR044859">
    <property type="entry name" value="Allene_oxi_cyc_Dirigent"/>
</dbReference>
<proteinExistence type="inferred from homology"/>
<keyword evidence="3 4" id="KW-0964">Secreted</keyword>
<dbReference type="GO" id="GO:0048046">
    <property type="term" value="C:apoplast"/>
    <property type="evidence" value="ECO:0007669"/>
    <property type="project" value="UniProtKB-SubCell"/>
</dbReference>
<keyword evidence="4" id="KW-0732">Signal</keyword>
<comment type="function">
    <text evidence="4">Dirigent proteins impart stereoselectivity on the phenoxy radical-coupling reaction, yielding optically active lignans from two molecules of coniferyl alcohol in the biosynthesis of lignans, flavonolignans, and alkaloids and thus plays a central role in plant secondary metabolism.</text>
</comment>
<evidence type="ECO:0000256" key="5">
    <source>
        <dbReference type="SAM" id="MobiDB-lite"/>
    </source>
</evidence>
<accession>A0AAV8HSN5</accession>
<evidence type="ECO:0000256" key="2">
    <source>
        <dbReference type="ARBA" id="ARBA00011738"/>
    </source>
</evidence>
<comment type="subcellular location">
    <subcellularLocation>
        <location evidence="4">Secreted</location>
        <location evidence="4">Extracellular space</location>
        <location evidence="4">Apoplast</location>
    </subcellularLocation>
</comment>
<feature type="compositionally biased region" description="Low complexity" evidence="5">
    <location>
        <begin position="201"/>
        <end position="214"/>
    </location>
</feature>
<keyword evidence="7" id="KW-1185">Reference proteome</keyword>
<dbReference type="Gene3D" id="2.40.480.10">
    <property type="entry name" value="Allene oxide cyclase-like"/>
    <property type="match status" value="1"/>
</dbReference>
<protein>
    <recommendedName>
        <fullName evidence="4">Dirigent protein</fullName>
    </recommendedName>
</protein>
<comment type="similarity">
    <text evidence="1 4">Belongs to the plant dirigent protein family.</text>
</comment>
<evidence type="ECO:0000256" key="4">
    <source>
        <dbReference type="RuleBase" id="RU363099"/>
    </source>
</evidence>
<organism evidence="6 7">
    <name type="scientific">Rhynchospora pubera</name>
    <dbReference type="NCBI Taxonomy" id="906938"/>
    <lineage>
        <taxon>Eukaryota</taxon>
        <taxon>Viridiplantae</taxon>
        <taxon>Streptophyta</taxon>
        <taxon>Embryophyta</taxon>
        <taxon>Tracheophyta</taxon>
        <taxon>Spermatophyta</taxon>
        <taxon>Magnoliopsida</taxon>
        <taxon>Liliopsida</taxon>
        <taxon>Poales</taxon>
        <taxon>Cyperaceae</taxon>
        <taxon>Cyperoideae</taxon>
        <taxon>Rhynchosporeae</taxon>
        <taxon>Rhynchospora</taxon>
    </lineage>
</organism>
<feature type="signal peptide" evidence="4">
    <location>
        <begin position="1"/>
        <end position="23"/>
    </location>
</feature>
<feature type="region of interest" description="Disordered" evidence="5">
    <location>
        <begin position="188"/>
        <end position="214"/>
    </location>
</feature>
<keyword evidence="4" id="KW-0052">Apoplast</keyword>
<evidence type="ECO:0000313" key="6">
    <source>
        <dbReference type="EMBL" id="KAJ4819117.1"/>
    </source>
</evidence>
<dbReference type="AlphaFoldDB" id="A0AAV8HSN5"/>
<sequence length="245" mass="25437">MALPFLHLLLLSLASIMLIRTSADTTTDSSSNTTHLHFYLHDTVSGSNPTAVQVTTGPTKLKGTGAYGFGSMFMIDDPLTEDPNLTSNAVGRAQGFYAYSGLSGTELMLSANIVLTGGDYNGSTITVFGRDNFADSVRELPVIGGSGKFRMARGYMLIKTHSANTATADAVLDVDLYVSNGDGGVIDESVPSSGGGGAAPTGGVTSKTTGVSSSSSILLCPNYVAILVMSCFLAKQLIFSIYMSV</sequence>
<reference evidence="6" key="1">
    <citation type="submission" date="2022-08" db="EMBL/GenBank/DDBJ databases">
        <authorList>
            <person name="Marques A."/>
        </authorList>
    </citation>
    <scope>NUCLEOTIDE SEQUENCE</scope>
    <source>
        <strain evidence="6">RhyPub2mFocal</strain>
        <tissue evidence="6">Leaves</tissue>
    </source>
</reference>
<comment type="caution">
    <text evidence="6">The sequence shown here is derived from an EMBL/GenBank/DDBJ whole genome shotgun (WGS) entry which is preliminary data.</text>
</comment>
<dbReference type="PANTHER" id="PTHR21495">
    <property type="entry name" value="NUCLEOPORIN-RELATED"/>
    <property type="match status" value="1"/>
</dbReference>
<feature type="chain" id="PRO_5043097334" description="Dirigent protein" evidence="4">
    <location>
        <begin position="24"/>
        <end position="245"/>
    </location>
</feature>
<evidence type="ECO:0000256" key="1">
    <source>
        <dbReference type="ARBA" id="ARBA00010746"/>
    </source>
</evidence>
<dbReference type="InterPro" id="IPR004265">
    <property type="entry name" value="Dirigent"/>
</dbReference>
<evidence type="ECO:0000256" key="3">
    <source>
        <dbReference type="ARBA" id="ARBA00022525"/>
    </source>
</evidence>
<comment type="subunit">
    <text evidence="2 4">Homodimer.</text>
</comment>
<gene>
    <name evidence="6" type="ORF">LUZ62_031683</name>
</gene>
<dbReference type="Pfam" id="PF03018">
    <property type="entry name" value="Dirigent"/>
    <property type="match status" value="1"/>
</dbReference>
<name>A0AAV8HSN5_9POAL</name>
<dbReference type="GO" id="GO:0009699">
    <property type="term" value="P:phenylpropanoid biosynthetic process"/>
    <property type="evidence" value="ECO:0007669"/>
    <property type="project" value="UniProtKB-ARBA"/>
</dbReference>
<dbReference type="Proteomes" id="UP001140206">
    <property type="component" value="Chromosome 1"/>
</dbReference>
<dbReference type="EMBL" id="JAMFTS010000001">
    <property type="protein sequence ID" value="KAJ4819117.1"/>
    <property type="molecule type" value="Genomic_DNA"/>
</dbReference>
<evidence type="ECO:0000313" key="7">
    <source>
        <dbReference type="Proteomes" id="UP001140206"/>
    </source>
</evidence>